<evidence type="ECO:0000313" key="3">
    <source>
        <dbReference type="EMBL" id="MCZ4282986.1"/>
    </source>
</evidence>
<dbReference type="SUPFAM" id="SSF52499">
    <property type="entry name" value="Isochorismatase-like hydrolases"/>
    <property type="match status" value="1"/>
</dbReference>
<dbReference type="Gene3D" id="3.40.50.850">
    <property type="entry name" value="Isochorismatase-like"/>
    <property type="match status" value="1"/>
</dbReference>
<dbReference type="GO" id="GO:0016787">
    <property type="term" value="F:hydrolase activity"/>
    <property type="evidence" value="ECO:0007669"/>
    <property type="project" value="UniProtKB-KW"/>
</dbReference>
<evidence type="ECO:0000313" key="4">
    <source>
        <dbReference type="Proteomes" id="UP001069802"/>
    </source>
</evidence>
<dbReference type="InterPro" id="IPR000868">
    <property type="entry name" value="Isochorismatase-like_dom"/>
</dbReference>
<evidence type="ECO:0000256" key="1">
    <source>
        <dbReference type="ARBA" id="ARBA00022801"/>
    </source>
</evidence>
<organism evidence="3 4">
    <name type="scientific">Kiloniella laminariae</name>
    <dbReference type="NCBI Taxonomy" id="454162"/>
    <lineage>
        <taxon>Bacteria</taxon>
        <taxon>Pseudomonadati</taxon>
        <taxon>Pseudomonadota</taxon>
        <taxon>Alphaproteobacteria</taxon>
        <taxon>Rhodospirillales</taxon>
        <taxon>Kiloniellaceae</taxon>
        <taxon>Kiloniella</taxon>
    </lineage>
</organism>
<dbReference type="Pfam" id="PF00857">
    <property type="entry name" value="Isochorismatase"/>
    <property type="match status" value="1"/>
</dbReference>
<dbReference type="Proteomes" id="UP001069802">
    <property type="component" value="Unassembled WGS sequence"/>
</dbReference>
<keyword evidence="4" id="KW-1185">Reference proteome</keyword>
<dbReference type="CDD" id="cd00431">
    <property type="entry name" value="cysteine_hydrolases"/>
    <property type="match status" value="1"/>
</dbReference>
<protein>
    <submittedName>
        <fullName evidence="3">Cysteine hydrolase</fullName>
    </submittedName>
</protein>
<evidence type="ECO:0000259" key="2">
    <source>
        <dbReference type="Pfam" id="PF00857"/>
    </source>
</evidence>
<dbReference type="EMBL" id="JAPWGY010000014">
    <property type="protein sequence ID" value="MCZ4282986.1"/>
    <property type="molecule type" value="Genomic_DNA"/>
</dbReference>
<accession>A0ABT4LPG1</accession>
<reference evidence="3" key="1">
    <citation type="submission" date="2022-12" db="EMBL/GenBank/DDBJ databases">
        <title>Bacterial isolates from different developmental stages of Nematostella vectensis.</title>
        <authorList>
            <person name="Fraune S."/>
        </authorList>
    </citation>
    <scope>NUCLEOTIDE SEQUENCE</scope>
    <source>
        <strain evidence="3">G21630-S1</strain>
    </source>
</reference>
<gene>
    <name evidence="3" type="ORF">O4H49_19540</name>
</gene>
<dbReference type="PANTHER" id="PTHR43540">
    <property type="entry name" value="PEROXYUREIDOACRYLATE/UREIDOACRYLATE AMIDOHYDROLASE-RELATED"/>
    <property type="match status" value="1"/>
</dbReference>
<dbReference type="InterPro" id="IPR036380">
    <property type="entry name" value="Isochorismatase-like_sf"/>
</dbReference>
<dbReference type="InterPro" id="IPR050272">
    <property type="entry name" value="Isochorismatase-like_hydrls"/>
</dbReference>
<name>A0ABT4LPG1_9PROT</name>
<dbReference type="PANTHER" id="PTHR43540:SF6">
    <property type="entry name" value="ISOCHORISMATASE-LIKE DOMAIN-CONTAINING PROTEIN"/>
    <property type="match status" value="1"/>
</dbReference>
<comment type="caution">
    <text evidence="3">The sequence shown here is derived from an EMBL/GenBank/DDBJ whole genome shotgun (WGS) entry which is preliminary data.</text>
</comment>
<sequence length="225" mass="25189">MTEYLRPQKDHAALITLSIQRDYILPSSPIRASGLSRVIPTMTRLVQGVRERDVPLYHSIRLYKPDGSNVDLCRRSAVEEGLRIFMPGSLGAELVDEIQPEGEEVRINPDILFDGKFQEIGPDESIFYRPRWGAFHGTSLEQELRSRGVDSLILCGFSFNTATRATIYEASARDFKVVVVPDALCNASEQGLEELGRMGVYLMEADEVLSWLGTPKQNGKEDRAA</sequence>
<feature type="domain" description="Isochorismatase-like" evidence="2">
    <location>
        <begin position="120"/>
        <end position="196"/>
    </location>
</feature>
<keyword evidence="1 3" id="KW-0378">Hydrolase</keyword>
<dbReference type="RefSeq" id="WP_269425125.1">
    <property type="nucleotide sequence ID" value="NZ_JAPWGY010000014.1"/>
</dbReference>
<proteinExistence type="predicted"/>